<dbReference type="PANTHER" id="PTHR22950">
    <property type="entry name" value="AMINO ACID TRANSPORTER"/>
    <property type="match status" value="1"/>
</dbReference>
<dbReference type="OrthoDB" id="438545at2759"/>
<evidence type="ECO:0000313" key="8">
    <source>
        <dbReference type="Proteomes" id="UP000591131"/>
    </source>
</evidence>
<dbReference type="InterPro" id="IPR013057">
    <property type="entry name" value="AA_transpt_TM"/>
</dbReference>
<dbReference type="GO" id="GO:0015179">
    <property type="term" value="F:L-amino acid transmembrane transporter activity"/>
    <property type="evidence" value="ECO:0007669"/>
    <property type="project" value="TreeGrafter"/>
</dbReference>
<comment type="caution">
    <text evidence="7">The sequence shown here is derived from an EMBL/GenBank/DDBJ whole genome shotgun (WGS) entry which is preliminary data.</text>
</comment>
<gene>
    <name evidence="7" type="ORF">FOL47_002465</name>
</gene>
<reference evidence="7 8" key="1">
    <citation type="submission" date="2020-04" db="EMBL/GenBank/DDBJ databases">
        <title>Perkinsus chesapeaki whole genome sequence.</title>
        <authorList>
            <person name="Bogema D.R."/>
        </authorList>
    </citation>
    <scope>NUCLEOTIDE SEQUENCE [LARGE SCALE GENOMIC DNA]</scope>
    <source>
        <strain evidence="7">ATCC PRA-425</strain>
    </source>
</reference>
<comment type="subcellular location">
    <subcellularLocation>
        <location evidence="1">Membrane</location>
        <topology evidence="1">Multi-pass membrane protein</topology>
    </subcellularLocation>
</comment>
<organism evidence="7 8">
    <name type="scientific">Perkinsus chesapeaki</name>
    <name type="common">Clam parasite</name>
    <name type="synonym">Perkinsus andrewsi</name>
    <dbReference type="NCBI Taxonomy" id="330153"/>
    <lineage>
        <taxon>Eukaryota</taxon>
        <taxon>Sar</taxon>
        <taxon>Alveolata</taxon>
        <taxon>Perkinsozoa</taxon>
        <taxon>Perkinsea</taxon>
        <taxon>Perkinsida</taxon>
        <taxon>Perkinsidae</taxon>
        <taxon>Perkinsus</taxon>
    </lineage>
</organism>
<protein>
    <recommendedName>
        <fullName evidence="6">Amino acid transporter transmembrane domain-containing protein</fullName>
    </recommendedName>
</protein>
<accession>A0A7J6KPH5</accession>
<dbReference type="PANTHER" id="PTHR22950:SF702">
    <property type="entry name" value="AMINO ACID TRANSPORTER PROTEIN"/>
    <property type="match status" value="1"/>
</dbReference>
<name>A0A7J6KPH5_PERCH</name>
<dbReference type="Proteomes" id="UP000591131">
    <property type="component" value="Unassembled WGS sequence"/>
</dbReference>
<evidence type="ECO:0000259" key="6">
    <source>
        <dbReference type="Pfam" id="PF01490"/>
    </source>
</evidence>
<keyword evidence="4 5" id="KW-0472">Membrane</keyword>
<keyword evidence="8" id="KW-1185">Reference proteome</keyword>
<dbReference type="EMBL" id="JAAPAO010001686">
    <property type="protein sequence ID" value="KAF4649048.1"/>
    <property type="molecule type" value="Genomic_DNA"/>
</dbReference>
<feature type="domain" description="Amino acid transporter transmembrane" evidence="6">
    <location>
        <begin position="76"/>
        <end position="112"/>
    </location>
</feature>
<evidence type="ECO:0000256" key="2">
    <source>
        <dbReference type="ARBA" id="ARBA00022692"/>
    </source>
</evidence>
<dbReference type="Pfam" id="PF01490">
    <property type="entry name" value="Aa_trans"/>
    <property type="match status" value="1"/>
</dbReference>
<evidence type="ECO:0000256" key="1">
    <source>
        <dbReference type="ARBA" id="ARBA00004141"/>
    </source>
</evidence>
<evidence type="ECO:0000256" key="5">
    <source>
        <dbReference type="SAM" id="Phobius"/>
    </source>
</evidence>
<feature type="transmembrane region" description="Helical" evidence="5">
    <location>
        <begin position="129"/>
        <end position="148"/>
    </location>
</feature>
<evidence type="ECO:0000256" key="4">
    <source>
        <dbReference type="ARBA" id="ARBA00023136"/>
    </source>
</evidence>
<keyword evidence="2 5" id="KW-0812">Transmembrane</keyword>
<dbReference type="AlphaFoldDB" id="A0A7J6KPH5"/>
<proteinExistence type="predicted"/>
<sequence>MASVGESVGFTEELLADRKQQAQPPFGQVPETKLLVTEYQAGLLSEPEFDQSFDRELEQAHGKYKKVSQNGKQRMEVKDAVYALVCTAIGAGVLTLPYALAQSGLILGTGMLSYGSLARATCGKWAEMLTSICIALTTWLVMGSYMIVMADLMADTGLSDYG</sequence>
<dbReference type="GO" id="GO:0016020">
    <property type="term" value="C:membrane"/>
    <property type="evidence" value="ECO:0007669"/>
    <property type="project" value="UniProtKB-SubCell"/>
</dbReference>
<evidence type="ECO:0000256" key="3">
    <source>
        <dbReference type="ARBA" id="ARBA00022989"/>
    </source>
</evidence>
<feature type="transmembrane region" description="Helical" evidence="5">
    <location>
        <begin position="80"/>
        <end position="99"/>
    </location>
</feature>
<keyword evidence="3 5" id="KW-1133">Transmembrane helix</keyword>
<evidence type="ECO:0000313" key="7">
    <source>
        <dbReference type="EMBL" id="KAF4649048.1"/>
    </source>
</evidence>